<protein>
    <submittedName>
        <fullName evidence="11">Double-strand break repair protein AddB</fullName>
    </submittedName>
</protein>
<keyword evidence="1" id="KW-0540">Nuclease</keyword>
<evidence type="ECO:0000256" key="1">
    <source>
        <dbReference type="ARBA" id="ARBA00022722"/>
    </source>
</evidence>
<evidence type="ECO:0000256" key="9">
    <source>
        <dbReference type="ARBA" id="ARBA00023204"/>
    </source>
</evidence>
<dbReference type="PANTHER" id="PTHR30591">
    <property type="entry name" value="RECBCD ENZYME SUBUNIT RECC"/>
    <property type="match status" value="1"/>
</dbReference>
<keyword evidence="9" id="KW-0234">DNA repair</keyword>
<keyword evidence="8" id="KW-0238">DNA-binding</keyword>
<organism evidence="11 12">
    <name type="scientific">Dialister pneumosintes</name>
    <dbReference type="NCBI Taxonomy" id="39950"/>
    <lineage>
        <taxon>Bacteria</taxon>
        <taxon>Bacillati</taxon>
        <taxon>Bacillota</taxon>
        <taxon>Negativicutes</taxon>
        <taxon>Veillonellales</taxon>
        <taxon>Veillonellaceae</taxon>
        <taxon>Dialister</taxon>
    </lineage>
</organism>
<evidence type="ECO:0000256" key="2">
    <source>
        <dbReference type="ARBA" id="ARBA00022741"/>
    </source>
</evidence>
<name>A0ABX9MAP3_9FIRM</name>
<dbReference type="InterPro" id="IPR014017">
    <property type="entry name" value="DNA_helicase_UvrD-like_C"/>
</dbReference>
<dbReference type="Pfam" id="PF12705">
    <property type="entry name" value="PDDEXK_1"/>
    <property type="match status" value="1"/>
</dbReference>
<dbReference type="EMBL" id="QWKU01000001">
    <property type="protein sequence ID" value="RID94746.1"/>
    <property type="molecule type" value="Genomic_DNA"/>
</dbReference>
<evidence type="ECO:0000313" key="11">
    <source>
        <dbReference type="EMBL" id="RID94746.1"/>
    </source>
</evidence>
<dbReference type="InterPro" id="IPR011604">
    <property type="entry name" value="PDDEXK-like_dom_sf"/>
</dbReference>
<dbReference type="Pfam" id="PF21445">
    <property type="entry name" value="ADDB_N"/>
    <property type="match status" value="1"/>
</dbReference>
<keyword evidence="3" id="KW-0227">DNA damage</keyword>
<dbReference type="InterPro" id="IPR011335">
    <property type="entry name" value="Restrct_endonuc-II-like"/>
</dbReference>
<dbReference type="Proteomes" id="UP000266262">
    <property type="component" value="Unassembled WGS sequence"/>
</dbReference>
<evidence type="ECO:0000256" key="3">
    <source>
        <dbReference type="ARBA" id="ARBA00022763"/>
    </source>
</evidence>
<dbReference type="InterPro" id="IPR027417">
    <property type="entry name" value="P-loop_NTPase"/>
</dbReference>
<keyword evidence="2" id="KW-0547">Nucleotide-binding</keyword>
<comment type="caution">
    <text evidence="11">The sequence shown here is derived from an EMBL/GenBank/DDBJ whole genome shotgun (WGS) entry which is preliminary data.</text>
</comment>
<keyword evidence="6" id="KW-0269">Exonuclease</keyword>
<evidence type="ECO:0000313" key="12">
    <source>
        <dbReference type="Proteomes" id="UP000266262"/>
    </source>
</evidence>
<dbReference type="PANTHER" id="PTHR30591:SF1">
    <property type="entry name" value="RECBCD ENZYME SUBUNIT RECC"/>
    <property type="match status" value="1"/>
</dbReference>
<dbReference type="InterPro" id="IPR038726">
    <property type="entry name" value="PDDEXK_AddAB-type"/>
</dbReference>
<evidence type="ECO:0000256" key="7">
    <source>
        <dbReference type="ARBA" id="ARBA00022840"/>
    </source>
</evidence>
<proteinExistence type="predicted"/>
<keyword evidence="5" id="KW-0347">Helicase</keyword>
<keyword evidence="12" id="KW-1185">Reference proteome</keyword>
<dbReference type="Gene3D" id="3.40.50.300">
    <property type="entry name" value="P-loop containing nucleotide triphosphate hydrolases"/>
    <property type="match status" value="4"/>
</dbReference>
<feature type="domain" description="UvrD-like helicase C-terminal" evidence="10">
    <location>
        <begin position="278"/>
        <end position="592"/>
    </location>
</feature>
<dbReference type="InterPro" id="IPR049035">
    <property type="entry name" value="ADDB_N"/>
</dbReference>
<dbReference type="SUPFAM" id="SSF52980">
    <property type="entry name" value="Restriction endonuclease-like"/>
    <property type="match status" value="1"/>
</dbReference>
<keyword evidence="4" id="KW-0378">Hydrolase</keyword>
<evidence type="ECO:0000256" key="8">
    <source>
        <dbReference type="ARBA" id="ARBA00023125"/>
    </source>
</evidence>
<dbReference type="Gene3D" id="3.90.320.10">
    <property type="match status" value="1"/>
</dbReference>
<sequence>MQENTMGLHFIFGRAGCGKTTTCCQQIADYLLQNKENHAIFLVPDQGTYKAESTLASIMPQKGFTNATVSGFSRLSYRIFQELHTKTSEALPPIGQQLVISRLLSEYKDEFKVIGHAAGKKHFSENITSFFHELDTYLITEEKLEEITHIEGSSPLGLKLQDMLLLYKLYQKYLSDHFAYNGSTYDLLLQEIPKSGIISDSKIWIDGFNGMTPQEVEIVYALITHAKEVTISLTMDTPNASQNIPVWNRPYRLFSLLNKKFPNSSQTILSNNYRFKTPDITEMVNHFFTTPFVSASLPRVTKKQPFYGIKLFSAPDSQQETDEIARQIITLVKQGSHRYRDILILLRHPENYIDVLTRRFNHYHIPAFFDRKEPMNNHPLIILLSSLLRFLTAETDGLYKGWTRNNIFRILKNDLLSLLTPQEINILEIFTLRYGIRPNQWHTPWKFHTAHSVDTDTDELTEEELKEQIVMNEFRNKILTSLVPLTMHWKKSTSSKQKCSILYDWLIKQQIPEKLAAWDEKEFQETQQRPHAQVWKKVITVLEEIVHVSENDNIPSETFLTIVEDAFSTLSYSMIPSTLDHVMVTSIERGYSMEGKVVFIPGINEEQFPARIEDSGFITDIEKQQIRKKTGTSLGPDLMHLIYQEQFYVYLAMTRAKECLFLSYTSFNTEGKESSPSFLIRNLKRLGYIQEEMFSTPPTPNTTDLSYLAHPNQALSLFPSILRQGIPSENSIWVPFRDWIMSNNNRKKCLHTYMSAFSYSNQAVPLGSELANKLFAPKGHFIGSISQFESYRKCPYQYFLQRGLHLESVDQAELDARDFGNYLHAGLNNFGKELSQSIKQWRDATDEDIESLSITISNTIAPRIKYGILHSDAAQKYTKRLLNETFKQTLYRLRNWSMHSSFDTVQLEQQFYMNLVDESGKLFALTGKIDRIDQSENAIVIADYKTGNVSADLQSMLTGYHLQLIVYLMAALEKDKEHLLPAALVYIYLSGDALISKSIPPNEDYIANNNNQYISGYFLHDVNTLAELDHSFNSDNISTPYLPLTKLNSGGVKKSHKLLSKEEFNTLIIKVKEVLGKIHHKISEGQIPIQPAIYNHKNPCNYCIYRSICRFDRKLGDKPEWIPNKTDAKIKEELTNHKSGGECNE</sequence>
<dbReference type="SUPFAM" id="SSF52540">
    <property type="entry name" value="P-loop containing nucleoside triphosphate hydrolases"/>
    <property type="match status" value="1"/>
</dbReference>
<evidence type="ECO:0000256" key="5">
    <source>
        <dbReference type="ARBA" id="ARBA00022806"/>
    </source>
</evidence>
<reference evidence="11 12" key="1">
    <citation type="submission" date="2018-08" db="EMBL/GenBank/DDBJ databases">
        <title>Draft genome sequence of Dialister pneumosintes KCOM 1685.</title>
        <authorList>
            <person name="Kook J.-K."/>
            <person name="Park S.-N."/>
            <person name="Lim Y.K."/>
        </authorList>
    </citation>
    <scope>NUCLEOTIDE SEQUENCE [LARGE SCALE GENOMIC DNA]</scope>
    <source>
        <strain evidence="11 12">KCOM 1685</strain>
    </source>
</reference>
<gene>
    <name evidence="11" type="ORF">DX915_04410</name>
</gene>
<accession>A0ABX9MAP3</accession>
<evidence type="ECO:0000256" key="4">
    <source>
        <dbReference type="ARBA" id="ARBA00022801"/>
    </source>
</evidence>
<dbReference type="PROSITE" id="PS51217">
    <property type="entry name" value="UVRD_HELICASE_CTER"/>
    <property type="match status" value="1"/>
</dbReference>
<evidence type="ECO:0000259" key="10">
    <source>
        <dbReference type="PROSITE" id="PS51217"/>
    </source>
</evidence>
<keyword evidence="7" id="KW-0067">ATP-binding</keyword>
<evidence type="ECO:0000256" key="6">
    <source>
        <dbReference type="ARBA" id="ARBA00022839"/>
    </source>
</evidence>